<gene>
    <name evidence="1" type="ORF">Vadar_033276</name>
</gene>
<name>A0ACB7YA55_9ERIC</name>
<evidence type="ECO:0000313" key="1">
    <source>
        <dbReference type="EMBL" id="KAH7850458.1"/>
    </source>
</evidence>
<keyword evidence="2" id="KW-1185">Reference proteome</keyword>
<organism evidence="1 2">
    <name type="scientific">Vaccinium darrowii</name>
    <dbReference type="NCBI Taxonomy" id="229202"/>
    <lineage>
        <taxon>Eukaryota</taxon>
        <taxon>Viridiplantae</taxon>
        <taxon>Streptophyta</taxon>
        <taxon>Embryophyta</taxon>
        <taxon>Tracheophyta</taxon>
        <taxon>Spermatophyta</taxon>
        <taxon>Magnoliopsida</taxon>
        <taxon>eudicotyledons</taxon>
        <taxon>Gunneridae</taxon>
        <taxon>Pentapetalae</taxon>
        <taxon>asterids</taxon>
        <taxon>Ericales</taxon>
        <taxon>Ericaceae</taxon>
        <taxon>Vaccinioideae</taxon>
        <taxon>Vaccinieae</taxon>
        <taxon>Vaccinium</taxon>
    </lineage>
</organism>
<protein>
    <submittedName>
        <fullName evidence="1">Uncharacterized protein</fullName>
    </submittedName>
</protein>
<dbReference type="EMBL" id="CM037157">
    <property type="protein sequence ID" value="KAH7850458.1"/>
    <property type="molecule type" value="Genomic_DNA"/>
</dbReference>
<reference evidence="1 2" key="1">
    <citation type="journal article" date="2021" name="Hortic Res">
        <title>High-quality reference genome and annotation aids understanding of berry development for evergreen blueberry (Vaccinium darrowii).</title>
        <authorList>
            <person name="Yu J."/>
            <person name="Hulse-Kemp A.M."/>
            <person name="Babiker E."/>
            <person name="Staton M."/>
        </authorList>
    </citation>
    <scope>NUCLEOTIDE SEQUENCE [LARGE SCALE GENOMIC DNA]</scope>
    <source>
        <strain evidence="2">cv. NJ 8807/NJ 8810</strain>
        <tissue evidence="1">Young leaf</tissue>
    </source>
</reference>
<comment type="caution">
    <text evidence="1">The sequence shown here is derived from an EMBL/GenBank/DDBJ whole genome shotgun (WGS) entry which is preliminary data.</text>
</comment>
<proteinExistence type="predicted"/>
<dbReference type="Proteomes" id="UP000828048">
    <property type="component" value="Chromosome 7"/>
</dbReference>
<sequence>MLVGPRKKRTWGQDINSSADHYSGPGGEGSSHVAAEVTTASGSQALLLLRAGEETAFWFSLDLLKAVELKVFGLFSPIRKMGEECRDCSKWEEDMYWTHFQSIMFCQVLPQGFDQQLAIPEKFAGNMKKTLPENVTVIGPSGAKWNVGLVSSGDTLLFKHGWKEFVGDHSLKEDDVLIFRYSGESRFDVLIFSGQSFCERESSYFVRKCGHTEPDGGFQTKRNMGKSPVDVGCDSTDCGVECTPSKRTRNNENLNSGRLGRRTQVGITAGASNAMPRHGKHVGRKIIPAANDGSVGKYTLQYVSNRRPVTEKEKENVLKMAHAASTPDSVVVVMRPSFVYRRFFLTIPSEWVVSHLPRKNQDVILRVKEKENTWQAKYQSKVGGNGGALSGGWKDFAVDNNLEESDVCLFELAGGTHNGIVMDVSIFRVVADGSGFMSSAVLCLCFRIMKTTANMETYCIISHPLRKPLKMGEECRDCSKWEEDIYWTHFQSIMFFQVLPQGFDKQLAIPEKFARNIKQKLPENVTVIGPSGAKWNVGLVSNGKTFLFKHGWKEFVQGHSLEEDDVLIFRYNGESRFDVLIFSGQSFCERESSYFFRKCGHGERNGGFRSKRPVEVGHDLSDSEVGRDLSDGEVGRDLSDSEIGNTQSKRAKNDENLKSVRLGRLTQSRTRLGANNVKHHHGNHVEARKVHSVAKDGSVGSYHLQYVSNRRPVTAAEIENALQMARVASTPDSVLVVMRASHVYRGFYMSIPSEWVLSHLPHKSQNVFLRVKERGNGRNAWRARYFCRASGSSRVGALTNGWKDFAFDNNLEEFDVCLFELASGTHDEILMDVSIFRVVAEGWMDLQLLMHRLFECPFGSWQLLWVIRMRRSQFCACLLCFFPFGCGGFRWWVCPCPGFSFPSVFRRPVLPAGRYIWEWLAFA</sequence>
<accession>A0ACB7YA55</accession>
<evidence type="ECO:0000313" key="2">
    <source>
        <dbReference type="Proteomes" id="UP000828048"/>
    </source>
</evidence>